<protein>
    <recommendedName>
        <fullName evidence="1">BTB domain-containing protein</fullName>
    </recommendedName>
</protein>
<name>A0AAN5D3B0_9BILA</name>
<reference evidence="3" key="1">
    <citation type="submission" date="2022-10" db="EMBL/GenBank/DDBJ databases">
        <title>Genome assembly of Pristionchus species.</title>
        <authorList>
            <person name="Yoshida K."/>
            <person name="Sommer R.J."/>
        </authorList>
    </citation>
    <scope>NUCLEOTIDE SEQUENCE [LARGE SCALE GENOMIC DNA]</scope>
    <source>
        <strain evidence="3">RS5460</strain>
    </source>
</reference>
<dbReference type="Pfam" id="PF00651">
    <property type="entry name" value="BTB"/>
    <property type="match status" value="1"/>
</dbReference>
<evidence type="ECO:0000313" key="3">
    <source>
        <dbReference type="Proteomes" id="UP001328107"/>
    </source>
</evidence>
<accession>A0AAN5D3B0</accession>
<dbReference type="InterPro" id="IPR011333">
    <property type="entry name" value="SKP1/BTB/POZ_sf"/>
</dbReference>
<gene>
    <name evidence="2" type="ORF">PMAYCL1PPCAC_25502</name>
</gene>
<dbReference type="PANTHER" id="PTHR22744:SF14">
    <property type="entry name" value="BTB DOMAIN-CONTAINING PROTEIN-RELATED"/>
    <property type="match status" value="1"/>
</dbReference>
<dbReference type="PANTHER" id="PTHR22744">
    <property type="entry name" value="HELIX LOOP HELIX PROTEIN 21-RELATED"/>
    <property type="match status" value="1"/>
</dbReference>
<evidence type="ECO:0000313" key="2">
    <source>
        <dbReference type="EMBL" id="GMR55307.1"/>
    </source>
</evidence>
<dbReference type="AlphaFoldDB" id="A0AAN5D3B0"/>
<comment type="caution">
    <text evidence="2">The sequence shown here is derived from an EMBL/GenBank/DDBJ whole genome shotgun (WGS) entry which is preliminary data.</text>
</comment>
<feature type="domain" description="BTB" evidence="1">
    <location>
        <begin position="2"/>
        <end position="57"/>
    </location>
</feature>
<sequence length="85" mass="9883">QQVEIKDVVYEEFVDLLLMIFSVPAQITDSTLLHVLALGDRFQMKQVLVQSEEYLMKTTKFSKALKLHLSDQYRLEGLKLSTCYI</sequence>
<dbReference type="InterPro" id="IPR000210">
    <property type="entry name" value="BTB/POZ_dom"/>
</dbReference>
<dbReference type="EMBL" id="BTRK01000005">
    <property type="protein sequence ID" value="GMR55307.1"/>
    <property type="molecule type" value="Genomic_DNA"/>
</dbReference>
<keyword evidence="3" id="KW-1185">Reference proteome</keyword>
<dbReference type="Proteomes" id="UP001328107">
    <property type="component" value="Unassembled WGS sequence"/>
</dbReference>
<dbReference type="SUPFAM" id="SSF54695">
    <property type="entry name" value="POZ domain"/>
    <property type="match status" value="1"/>
</dbReference>
<proteinExistence type="predicted"/>
<organism evidence="2 3">
    <name type="scientific">Pristionchus mayeri</name>
    <dbReference type="NCBI Taxonomy" id="1317129"/>
    <lineage>
        <taxon>Eukaryota</taxon>
        <taxon>Metazoa</taxon>
        <taxon>Ecdysozoa</taxon>
        <taxon>Nematoda</taxon>
        <taxon>Chromadorea</taxon>
        <taxon>Rhabditida</taxon>
        <taxon>Rhabditina</taxon>
        <taxon>Diplogasteromorpha</taxon>
        <taxon>Diplogasteroidea</taxon>
        <taxon>Neodiplogasteridae</taxon>
        <taxon>Pristionchus</taxon>
    </lineage>
</organism>
<feature type="non-terminal residue" evidence="2">
    <location>
        <position position="1"/>
    </location>
</feature>
<evidence type="ECO:0000259" key="1">
    <source>
        <dbReference type="Pfam" id="PF00651"/>
    </source>
</evidence>
<dbReference type="Gene3D" id="3.30.710.10">
    <property type="entry name" value="Potassium Channel Kv1.1, Chain A"/>
    <property type="match status" value="1"/>
</dbReference>